<name>A0A9P3UKQ5_LYOSH</name>
<dbReference type="SUPFAM" id="SSF50978">
    <property type="entry name" value="WD40 repeat-like"/>
    <property type="match status" value="1"/>
</dbReference>
<dbReference type="SMART" id="SM00320">
    <property type="entry name" value="WD40"/>
    <property type="match status" value="7"/>
</dbReference>
<feature type="compositionally biased region" description="Low complexity" evidence="4">
    <location>
        <begin position="191"/>
        <end position="205"/>
    </location>
</feature>
<dbReference type="AlphaFoldDB" id="A0A9P3UKQ5"/>
<feature type="repeat" description="WD" evidence="3">
    <location>
        <begin position="425"/>
        <end position="464"/>
    </location>
</feature>
<feature type="compositionally biased region" description="Low complexity" evidence="4">
    <location>
        <begin position="861"/>
        <end position="883"/>
    </location>
</feature>
<dbReference type="PANTHER" id="PTHR19849:SF1">
    <property type="entry name" value="F-BOX_WD REPEAT-CONTAINING PROTEIN 7"/>
    <property type="match status" value="1"/>
</dbReference>
<dbReference type="GO" id="GO:0005737">
    <property type="term" value="C:cytoplasm"/>
    <property type="evidence" value="ECO:0007669"/>
    <property type="project" value="TreeGrafter"/>
</dbReference>
<keyword evidence="1 3" id="KW-0853">WD repeat</keyword>
<feature type="compositionally biased region" description="Acidic residues" evidence="4">
    <location>
        <begin position="792"/>
        <end position="808"/>
    </location>
</feature>
<dbReference type="GO" id="GO:0010992">
    <property type="term" value="P:ubiquitin recycling"/>
    <property type="evidence" value="ECO:0007669"/>
    <property type="project" value="TreeGrafter"/>
</dbReference>
<feature type="repeat" description="WD" evidence="3">
    <location>
        <begin position="593"/>
        <end position="634"/>
    </location>
</feature>
<evidence type="ECO:0000256" key="1">
    <source>
        <dbReference type="ARBA" id="ARBA00022574"/>
    </source>
</evidence>
<dbReference type="PROSITE" id="PS50181">
    <property type="entry name" value="FBOX"/>
    <property type="match status" value="1"/>
</dbReference>
<dbReference type="InterPro" id="IPR001810">
    <property type="entry name" value="F-box_dom"/>
</dbReference>
<gene>
    <name evidence="6" type="primary">CDC4</name>
    <name evidence="6" type="ORF">LshimejAT787_0201660</name>
</gene>
<dbReference type="PROSITE" id="PS00678">
    <property type="entry name" value="WD_REPEATS_1"/>
    <property type="match status" value="2"/>
</dbReference>
<dbReference type="Gene3D" id="2.130.10.10">
    <property type="entry name" value="YVTN repeat-like/Quinoprotein amine dehydrogenase"/>
    <property type="match status" value="1"/>
</dbReference>
<comment type="caution">
    <text evidence="6">The sequence shown here is derived from an EMBL/GenBank/DDBJ whole genome shotgun (WGS) entry which is preliminary data.</text>
</comment>
<dbReference type="Proteomes" id="UP001063166">
    <property type="component" value="Unassembled WGS sequence"/>
</dbReference>
<dbReference type="PROSITE" id="PS50082">
    <property type="entry name" value="WD_REPEATS_2"/>
    <property type="match status" value="4"/>
</dbReference>
<proteinExistence type="predicted"/>
<dbReference type="PRINTS" id="PR00320">
    <property type="entry name" value="GPROTEINBRPT"/>
</dbReference>
<dbReference type="Gene3D" id="1.20.1280.50">
    <property type="match status" value="1"/>
</dbReference>
<dbReference type="InterPro" id="IPR036047">
    <property type="entry name" value="F-box-like_dom_sf"/>
</dbReference>
<feature type="region of interest" description="Disordered" evidence="4">
    <location>
        <begin position="750"/>
        <end position="822"/>
    </location>
</feature>
<dbReference type="SUPFAM" id="SSF81383">
    <property type="entry name" value="F-box domain"/>
    <property type="match status" value="1"/>
</dbReference>
<dbReference type="OrthoDB" id="190105at2759"/>
<feature type="region of interest" description="Disordered" evidence="4">
    <location>
        <begin position="125"/>
        <end position="205"/>
    </location>
</feature>
<feature type="compositionally biased region" description="Pro residues" evidence="4">
    <location>
        <begin position="169"/>
        <end position="179"/>
    </location>
</feature>
<evidence type="ECO:0000256" key="3">
    <source>
        <dbReference type="PROSITE-ProRule" id="PRU00221"/>
    </source>
</evidence>
<accession>A0A9P3UKQ5</accession>
<evidence type="ECO:0000259" key="5">
    <source>
        <dbReference type="PROSITE" id="PS50181"/>
    </source>
</evidence>
<dbReference type="GO" id="GO:0005634">
    <property type="term" value="C:nucleus"/>
    <property type="evidence" value="ECO:0007669"/>
    <property type="project" value="TreeGrafter"/>
</dbReference>
<evidence type="ECO:0000256" key="4">
    <source>
        <dbReference type="SAM" id="MobiDB-lite"/>
    </source>
</evidence>
<dbReference type="PROSITE" id="PS50294">
    <property type="entry name" value="WD_REPEATS_REGION"/>
    <property type="match status" value="4"/>
</dbReference>
<evidence type="ECO:0000313" key="6">
    <source>
        <dbReference type="EMBL" id="GLB34601.1"/>
    </source>
</evidence>
<feature type="compositionally biased region" description="Low complexity" evidence="4">
    <location>
        <begin position="891"/>
        <end position="904"/>
    </location>
</feature>
<feature type="compositionally biased region" description="Polar residues" evidence="4">
    <location>
        <begin position="906"/>
        <end position="915"/>
    </location>
</feature>
<feature type="domain" description="F-box" evidence="5">
    <location>
        <begin position="259"/>
        <end position="306"/>
    </location>
</feature>
<dbReference type="InterPro" id="IPR015943">
    <property type="entry name" value="WD40/YVTN_repeat-like_dom_sf"/>
</dbReference>
<keyword evidence="7" id="KW-1185">Reference proteome</keyword>
<dbReference type="Pfam" id="PF00400">
    <property type="entry name" value="WD40"/>
    <property type="match status" value="6"/>
</dbReference>
<dbReference type="InterPro" id="IPR001680">
    <property type="entry name" value="WD40_rpt"/>
</dbReference>
<dbReference type="CDD" id="cd00200">
    <property type="entry name" value="WD40"/>
    <property type="match status" value="1"/>
</dbReference>
<feature type="repeat" description="WD" evidence="3">
    <location>
        <begin position="635"/>
        <end position="674"/>
    </location>
</feature>
<dbReference type="EMBL" id="BRPK01000002">
    <property type="protein sequence ID" value="GLB34601.1"/>
    <property type="molecule type" value="Genomic_DNA"/>
</dbReference>
<dbReference type="InterPro" id="IPR036322">
    <property type="entry name" value="WD40_repeat_dom_sf"/>
</dbReference>
<evidence type="ECO:0000256" key="2">
    <source>
        <dbReference type="ARBA" id="ARBA00022737"/>
    </source>
</evidence>
<dbReference type="Pfam" id="PF12937">
    <property type="entry name" value="F-box-like"/>
    <property type="match status" value="1"/>
</dbReference>
<dbReference type="PANTHER" id="PTHR19849">
    <property type="entry name" value="PHOSPHOLIPASE A-2-ACTIVATING PROTEIN"/>
    <property type="match status" value="1"/>
</dbReference>
<feature type="compositionally biased region" description="Acidic residues" evidence="4">
    <location>
        <begin position="765"/>
        <end position="781"/>
    </location>
</feature>
<dbReference type="GO" id="GO:0043161">
    <property type="term" value="P:proteasome-mediated ubiquitin-dependent protein catabolic process"/>
    <property type="evidence" value="ECO:0007669"/>
    <property type="project" value="TreeGrafter"/>
</dbReference>
<sequence>MSANQRPYIALQPSVNTTTVVTTTTTTTTYAPIQLPPLPPPLSPKDPKTYPLLHASLPKSLRNFPLVFPGGTRATFRDGDSGDQDMQEEEEVVGGSGWRMLKRDEEPEGATNVGLVEAVERYGKKRSHGGLDMMEGVEATSGGHASAPPRKKARAANLPHISPVNGAAPPSPLPSPRGSPVPENIWPSAPPSGASSPQPQAPFQPDLSLTTLLTLPSLLSHYSNLPAPLQSHFLLTLLRHSPLPVLRTLHSVLTPTLARDFLTLLPPELVSHILSYLPFATLARCSRVSRAWKTTIDSDPVLWRDLLKSTKIWFGGDSENAFAESIYARRRRAEWLRLTQGDPSAPTSIPNPLPFPHPFKMLFKSRHLTRSRWVSKREPKHVSFPAHGSSVVTCLIFSHGRIISASDDHSIHIYCPTTGELVRSLHGHDGGVWALAASKDILVSGSTDRTVRIWDLATGRCTHVFGGHTSTVRCLAIVKPEWVDVEQEGGVIVKERWPKRPLIVTGSRDHSLRVWTLPRQGEPEYKCFGAEDGEVDPAEVCDAEENPYHRVHLEGHDHAVRALAARGRTLVSGSYDCTVRIWDTVTGACKWILVGHTQKVYSVVLDPTRNQACSGSMDGTVRVWNLQTGQCQHTLTGHTSLVGLLGLSPSHLVSAAADSTLRIWDPDTGELRHTLAAHTGAITCFQHDEFKVLSGSDGNLKMWNVRDGTVVRDLLTGITGVWQVVFEGRWCVAASNRNDTTVLDVWDFGTEDDDDWIGEPPGGIYDDDGYSEAEDEDEDELGTPRIRRMTAMDEDDDEQEQADVDAMDQDLLGPSDVESEDIDIEVEEQGQRPRLRNRPHDAQAALLVNDSADRLSEGVEASRWAPHPSAAASSSRLQSNSASKPSRLGGAAASSSRRNNAPPAFTQRTLPTNDETPTRPRVRGTRRR</sequence>
<feature type="repeat" description="WD" evidence="3">
    <location>
        <begin position="553"/>
        <end position="583"/>
    </location>
</feature>
<dbReference type="GO" id="GO:0043130">
    <property type="term" value="F:ubiquitin binding"/>
    <property type="evidence" value="ECO:0007669"/>
    <property type="project" value="TreeGrafter"/>
</dbReference>
<feature type="region of interest" description="Disordered" evidence="4">
    <location>
        <begin position="856"/>
        <end position="928"/>
    </location>
</feature>
<protein>
    <submittedName>
        <fullName evidence="6">WD40 repeat-like protein</fullName>
    </submittedName>
</protein>
<dbReference type="InterPro" id="IPR019775">
    <property type="entry name" value="WD40_repeat_CS"/>
</dbReference>
<dbReference type="SMART" id="SM00256">
    <property type="entry name" value="FBOX"/>
    <property type="match status" value="1"/>
</dbReference>
<evidence type="ECO:0000313" key="7">
    <source>
        <dbReference type="Proteomes" id="UP001063166"/>
    </source>
</evidence>
<reference evidence="6" key="1">
    <citation type="submission" date="2022-07" db="EMBL/GenBank/DDBJ databases">
        <title>The genome of Lyophyllum shimeji provides insight into the initial evolution of ectomycorrhizal fungal genome.</title>
        <authorList>
            <person name="Kobayashi Y."/>
            <person name="Shibata T."/>
            <person name="Hirakawa H."/>
            <person name="Shigenobu S."/>
            <person name="Nishiyama T."/>
            <person name="Yamada A."/>
            <person name="Hasebe M."/>
            <person name="Kawaguchi M."/>
        </authorList>
    </citation>
    <scope>NUCLEOTIDE SEQUENCE</scope>
    <source>
        <strain evidence="6">AT787</strain>
    </source>
</reference>
<dbReference type="InterPro" id="IPR020472">
    <property type="entry name" value="WD40_PAC1"/>
</dbReference>
<organism evidence="6 7">
    <name type="scientific">Lyophyllum shimeji</name>
    <name type="common">Hon-shimeji</name>
    <name type="synonym">Tricholoma shimeji</name>
    <dbReference type="NCBI Taxonomy" id="47721"/>
    <lineage>
        <taxon>Eukaryota</taxon>
        <taxon>Fungi</taxon>
        <taxon>Dikarya</taxon>
        <taxon>Basidiomycota</taxon>
        <taxon>Agaricomycotina</taxon>
        <taxon>Agaricomycetes</taxon>
        <taxon>Agaricomycetidae</taxon>
        <taxon>Agaricales</taxon>
        <taxon>Tricholomatineae</taxon>
        <taxon>Lyophyllaceae</taxon>
        <taxon>Lyophyllum</taxon>
    </lineage>
</organism>
<keyword evidence="2" id="KW-0677">Repeat</keyword>